<accession>A0ABQ9YJV5</accession>
<evidence type="ECO:0000313" key="2">
    <source>
        <dbReference type="Proteomes" id="UP001281761"/>
    </source>
</evidence>
<proteinExistence type="predicted"/>
<reference evidence="1 2" key="1">
    <citation type="journal article" date="2022" name="bioRxiv">
        <title>Genomics of Preaxostyla Flagellates Illuminates Evolutionary Transitions and the Path Towards Mitochondrial Loss.</title>
        <authorList>
            <person name="Novak L.V.F."/>
            <person name="Treitli S.C."/>
            <person name="Pyrih J."/>
            <person name="Halakuc P."/>
            <person name="Pipaliya S.V."/>
            <person name="Vacek V."/>
            <person name="Brzon O."/>
            <person name="Soukal P."/>
            <person name="Eme L."/>
            <person name="Dacks J.B."/>
            <person name="Karnkowska A."/>
            <person name="Elias M."/>
            <person name="Hampl V."/>
        </authorList>
    </citation>
    <scope>NUCLEOTIDE SEQUENCE [LARGE SCALE GENOMIC DNA]</scope>
    <source>
        <strain evidence="1">NAU3</strain>
        <tissue evidence="1">Gut</tissue>
    </source>
</reference>
<gene>
    <name evidence="1" type="ORF">BLNAU_1094</name>
</gene>
<dbReference type="EMBL" id="JARBJD010000004">
    <property type="protein sequence ID" value="KAK2964013.1"/>
    <property type="molecule type" value="Genomic_DNA"/>
</dbReference>
<sequence>MKPKEQTISGRLDAITESVRRHQQSVHSQHSIRARIHELESFERGSFNTSFAMQSIAAPSHSIPAFVKKSDNNKQYCNRDLRSCRISSSVRGCLRSLPRTELVSSVSKIGPFLDILSADIRTTCRDCRKRPSRPSHSR</sequence>
<evidence type="ECO:0000313" key="1">
    <source>
        <dbReference type="EMBL" id="KAK2964013.1"/>
    </source>
</evidence>
<organism evidence="1 2">
    <name type="scientific">Blattamonas nauphoetae</name>
    <dbReference type="NCBI Taxonomy" id="2049346"/>
    <lineage>
        <taxon>Eukaryota</taxon>
        <taxon>Metamonada</taxon>
        <taxon>Preaxostyla</taxon>
        <taxon>Oxymonadida</taxon>
        <taxon>Blattamonas</taxon>
    </lineage>
</organism>
<dbReference type="Proteomes" id="UP001281761">
    <property type="component" value="Unassembled WGS sequence"/>
</dbReference>
<name>A0ABQ9YJV5_9EUKA</name>
<protein>
    <submittedName>
        <fullName evidence="1">Uncharacterized protein</fullName>
    </submittedName>
</protein>
<keyword evidence="2" id="KW-1185">Reference proteome</keyword>
<comment type="caution">
    <text evidence="1">The sequence shown here is derived from an EMBL/GenBank/DDBJ whole genome shotgun (WGS) entry which is preliminary data.</text>
</comment>